<evidence type="ECO:0000313" key="2">
    <source>
        <dbReference type="Proteomes" id="UP001305421"/>
    </source>
</evidence>
<evidence type="ECO:0008006" key="3">
    <source>
        <dbReference type="Google" id="ProtNLM"/>
    </source>
</evidence>
<name>A0ABY9YCD4_9GAMM</name>
<protein>
    <recommendedName>
        <fullName evidence="3">Nucleotidyltransferase</fullName>
    </recommendedName>
</protein>
<dbReference type="RefSeq" id="WP_311182693.1">
    <property type="nucleotide sequence ID" value="NZ_CP115543.1"/>
</dbReference>
<dbReference type="EMBL" id="CP115543">
    <property type="protein sequence ID" value="WNH48014.1"/>
    <property type="molecule type" value="Genomic_DNA"/>
</dbReference>
<accession>A0ABY9YCD4</accession>
<keyword evidence="2" id="KW-1185">Reference proteome</keyword>
<dbReference type="Proteomes" id="UP001305421">
    <property type="component" value="Chromosome"/>
</dbReference>
<reference evidence="1 2" key="1">
    <citation type="submission" date="2022-12" db="EMBL/GenBank/DDBJ databases">
        <title>Two new species, Stenotrophomonas aracearum and Stenotrophomonas oahuensis, isolated from Anthurium (Araceae family) in Hawaii.</title>
        <authorList>
            <person name="Chunag S.C."/>
            <person name="Dobhal S."/>
            <person name="Alvarez A."/>
            <person name="Arif M."/>
        </authorList>
    </citation>
    <scope>NUCLEOTIDE SEQUENCE [LARGE SCALE GENOMIC DNA]</scope>
    <source>
        <strain evidence="1 2">A5588</strain>
    </source>
</reference>
<evidence type="ECO:0000313" key="1">
    <source>
        <dbReference type="EMBL" id="WNH48014.1"/>
    </source>
</evidence>
<proteinExistence type="predicted"/>
<sequence length="215" mass="24347">MHRARQHAESQTRERRHRLAHEAARLMAEGGIRDYHQAKLKAAGRLGIHDDASLPRNTEIEDALREYQRLFAGAGHGTQLRQRREAGLRALEFLHGFAPRLCGPVLDGTADANSPVQLQVHSDDADAVQRFLEEHRIPAESRMRRLRLDRERTLDAPVWVFSAEGLTFDVAVLPYDALRQPPLSSIDEKPMRRASAAQLRTLLAEDEIRGYLDSP</sequence>
<organism evidence="1 2">
    <name type="scientific">Stenotrophomonas aracearum</name>
    <dbReference type="NCBI Taxonomy" id="3003272"/>
    <lineage>
        <taxon>Bacteria</taxon>
        <taxon>Pseudomonadati</taxon>
        <taxon>Pseudomonadota</taxon>
        <taxon>Gammaproteobacteria</taxon>
        <taxon>Lysobacterales</taxon>
        <taxon>Lysobacteraceae</taxon>
        <taxon>Stenotrophomonas</taxon>
    </lineage>
</organism>
<gene>
    <name evidence="1" type="ORF">PDM28_15220</name>
</gene>